<name>A0A0V1BVK7_TRISP</name>
<comment type="caution">
    <text evidence="1">The sequence shown here is derived from an EMBL/GenBank/DDBJ whole genome shotgun (WGS) entry which is preliminary data.</text>
</comment>
<sequence>LQFFSVLFYSNMIYNSDNLEIIFYNSKQLYIKLENYCKDLHNIYETMRVDEGYPLREFTGQMGNLIGQFRFEAPS</sequence>
<feature type="non-terminal residue" evidence="1">
    <location>
        <position position="1"/>
    </location>
</feature>
<dbReference type="AlphaFoldDB" id="A0A0V1BVK7"/>
<dbReference type="EMBL" id="JYDH01000010">
    <property type="protein sequence ID" value="KRY40970.1"/>
    <property type="molecule type" value="Genomic_DNA"/>
</dbReference>
<proteinExistence type="predicted"/>
<evidence type="ECO:0000313" key="2">
    <source>
        <dbReference type="Proteomes" id="UP000054776"/>
    </source>
</evidence>
<evidence type="ECO:0000313" key="1">
    <source>
        <dbReference type="EMBL" id="KRY40970.1"/>
    </source>
</evidence>
<dbReference type="Proteomes" id="UP000054776">
    <property type="component" value="Unassembled WGS sequence"/>
</dbReference>
<organism evidence="1 2">
    <name type="scientific">Trichinella spiralis</name>
    <name type="common">Trichina worm</name>
    <dbReference type="NCBI Taxonomy" id="6334"/>
    <lineage>
        <taxon>Eukaryota</taxon>
        <taxon>Metazoa</taxon>
        <taxon>Ecdysozoa</taxon>
        <taxon>Nematoda</taxon>
        <taxon>Enoplea</taxon>
        <taxon>Dorylaimia</taxon>
        <taxon>Trichinellida</taxon>
        <taxon>Trichinellidae</taxon>
        <taxon>Trichinella</taxon>
    </lineage>
</organism>
<reference evidence="1 2" key="1">
    <citation type="submission" date="2015-01" db="EMBL/GenBank/DDBJ databases">
        <title>Evolution of Trichinella species and genotypes.</title>
        <authorList>
            <person name="Korhonen P.K."/>
            <person name="Edoardo P."/>
            <person name="Giuseppe L.R."/>
            <person name="Gasser R.B."/>
        </authorList>
    </citation>
    <scope>NUCLEOTIDE SEQUENCE [LARGE SCALE GENOMIC DNA]</scope>
    <source>
        <strain evidence="1">ISS3</strain>
    </source>
</reference>
<dbReference type="OrthoDB" id="10355874at2759"/>
<protein>
    <submittedName>
        <fullName evidence="1">Uncharacterized protein</fullName>
    </submittedName>
</protein>
<keyword evidence="2" id="KW-1185">Reference proteome</keyword>
<gene>
    <name evidence="1" type="ORF">T01_5381</name>
</gene>
<feature type="non-terminal residue" evidence="1">
    <location>
        <position position="75"/>
    </location>
</feature>
<accession>A0A0V1BVK7</accession>
<dbReference type="InParanoid" id="A0A0V1BVK7"/>